<evidence type="ECO:0000256" key="6">
    <source>
        <dbReference type="SAM" id="Phobius"/>
    </source>
</evidence>
<keyword evidence="5 6" id="KW-0472">Membrane</keyword>
<comment type="subcellular location">
    <subcellularLocation>
        <location evidence="1">Cell membrane</location>
        <topology evidence="1">Multi-pass membrane protein</topology>
    </subcellularLocation>
</comment>
<feature type="transmembrane region" description="Helical" evidence="6">
    <location>
        <begin position="89"/>
        <end position="114"/>
    </location>
</feature>
<evidence type="ECO:0000256" key="1">
    <source>
        <dbReference type="ARBA" id="ARBA00004651"/>
    </source>
</evidence>
<dbReference type="GO" id="GO:0022857">
    <property type="term" value="F:transmembrane transporter activity"/>
    <property type="evidence" value="ECO:0007669"/>
    <property type="project" value="InterPro"/>
</dbReference>
<organism evidence="7">
    <name type="scientific">Oscillatoriales cyanobacterium SpSt-402</name>
    <dbReference type="NCBI Taxonomy" id="2282168"/>
    <lineage>
        <taxon>Bacteria</taxon>
        <taxon>Bacillati</taxon>
        <taxon>Cyanobacteriota</taxon>
        <taxon>Cyanophyceae</taxon>
        <taxon>Oscillatoriophycideae</taxon>
        <taxon>Oscillatoriales</taxon>
    </lineage>
</organism>
<dbReference type="PANTHER" id="PTHR42770:SF11">
    <property type="entry name" value="INNER MEMBRANE TRANSPORT PROTEIN YBAT"/>
    <property type="match status" value="1"/>
</dbReference>
<comment type="caution">
    <text evidence="7">The sequence shown here is derived from an EMBL/GenBank/DDBJ whole genome shotgun (WGS) entry which is preliminary data.</text>
</comment>
<feature type="transmembrane region" description="Helical" evidence="6">
    <location>
        <begin position="329"/>
        <end position="346"/>
    </location>
</feature>
<dbReference type="PANTHER" id="PTHR42770">
    <property type="entry name" value="AMINO ACID TRANSPORTER-RELATED"/>
    <property type="match status" value="1"/>
</dbReference>
<feature type="transmembrane region" description="Helical" evidence="6">
    <location>
        <begin position="387"/>
        <end position="406"/>
    </location>
</feature>
<feature type="transmembrane region" description="Helical" evidence="6">
    <location>
        <begin position="12"/>
        <end position="36"/>
    </location>
</feature>
<evidence type="ECO:0000256" key="3">
    <source>
        <dbReference type="ARBA" id="ARBA00022692"/>
    </source>
</evidence>
<dbReference type="PIRSF" id="PIRSF006060">
    <property type="entry name" value="AA_transporter"/>
    <property type="match status" value="1"/>
</dbReference>
<keyword evidence="2" id="KW-1003">Cell membrane</keyword>
<evidence type="ECO:0000256" key="2">
    <source>
        <dbReference type="ARBA" id="ARBA00022475"/>
    </source>
</evidence>
<dbReference type="InterPro" id="IPR050367">
    <property type="entry name" value="APC_superfamily"/>
</dbReference>
<proteinExistence type="predicted"/>
<reference evidence="7" key="1">
    <citation type="journal article" date="2020" name="mSystems">
        <title>Genome- and Community-Level Interaction Insights into Carbon Utilization and Element Cycling Functions of Hydrothermarchaeota in Hydrothermal Sediment.</title>
        <authorList>
            <person name="Zhou Z."/>
            <person name="Liu Y."/>
            <person name="Xu W."/>
            <person name="Pan J."/>
            <person name="Luo Z.H."/>
            <person name="Li M."/>
        </authorList>
    </citation>
    <scope>NUCLEOTIDE SEQUENCE [LARGE SCALE GENOMIC DNA]</scope>
    <source>
        <strain evidence="7">SpSt-402</strain>
    </source>
</reference>
<dbReference type="InterPro" id="IPR002293">
    <property type="entry name" value="AA/rel_permease1"/>
</dbReference>
<feature type="transmembrane region" description="Helical" evidence="6">
    <location>
        <begin position="120"/>
        <end position="140"/>
    </location>
</feature>
<protein>
    <submittedName>
        <fullName evidence="7">Amino acid permease</fullName>
    </submittedName>
</protein>
<feature type="transmembrane region" description="Helical" evidence="6">
    <location>
        <begin position="48"/>
        <end position="68"/>
    </location>
</feature>
<feature type="transmembrane region" description="Helical" evidence="6">
    <location>
        <begin position="412"/>
        <end position="431"/>
    </location>
</feature>
<dbReference type="Pfam" id="PF13520">
    <property type="entry name" value="AA_permease_2"/>
    <property type="match status" value="1"/>
</dbReference>
<gene>
    <name evidence="7" type="ORF">ENR47_09935</name>
</gene>
<feature type="transmembrane region" description="Helical" evidence="6">
    <location>
        <begin position="188"/>
        <end position="213"/>
    </location>
</feature>
<keyword evidence="4 6" id="KW-1133">Transmembrane helix</keyword>
<evidence type="ECO:0000256" key="5">
    <source>
        <dbReference type="ARBA" id="ARBA00023136"/>
    </source>
</evidence>
<feature type="transmembrane region" description="Helical" evidence="6">
    <location>
        <begin position="352"/>
        <end position="375"/>
    </location>
</feature>
<evidence type="ECO:0000313" key="7">
    <source>
        <dbReference type="EMBL" id="HGW94587.1"/>
    </source>
</evidence>
<feature type="transmembrane region" description="Helical" evidence="6">
    <location>
        <begin position="233"/>
        <end position="252"/>
    </location>
</feature>
<feature type="transmembrane region" description="Helical" evidence="6">
    <location>
        <begin position="152"/>
        <end position="176"/>
    </location>
</feature>
<keyword evidence="3 6" id="KW-0812">Transmembrane</keyword>
<feature type="transmembrane region" description="Helical" evidence="6">
    <location>
        <begin position="282"/>
        <end position="308"/>
    </location>
</feature>
<name>A0A832H3R2_9CYAN</name>
<evidence type="ECO:0000256" key="4">
    <source>
        <dbReference type="ARBA" id="ARBA00022989"/>
    </source>
</evidence>
<dbReference type="GO" id="GO:0005886">
    <property type="term" value="C:plasma membrane"/>
    <property type="evidence" value="ECO:0007669"/>
    <property type="project" value="UniProtKB-SubCell"/>
</dbReference>
<dbReference type="AlphaFoldDB" id="A0A832H3R2"/>
<dbReference type="Gene3D" id="1.20.1740.10">
    <property type="entry name" value="Amino acid/polyamine transporter I"/>
    <property type="match status" value="1"/>
</dbReference>
<sequence>MTTDTETESLKRVFGLTTLVIYGVGDILGAGIYAVVGKIAGLSGSMVWASFLIAMLVAALTALSYAELGSRLPKSGGVAYFIHEAFRTNWLSMLVGWLMFCTCLVSMATLSIAFAGYLNAFAPMIPTWAIVLVLFAGLTLVNFRGMEESSALNIFCTTLEVSGLMIVILVSVMFLMSGNGAPASNAPVVSSNAVGVVAILQGAALAFYAFIGFEDIVNVAEEVKNPERNVPRAILMALSIAGVIYIIVAWLATQVLSPTELSASGAPLLEVVRRAQPNFPDIIFTVIALFAVLNTALLNFVTASRLLYGMSREGLLPAWLSKLHPQRRTPYRTFMVIVPIVIGLALSGTLQFLAGTTATLIMAMFCLVNVSLLIIKRREPRNEGFEIPWLVPALALVSNLILITFASQASHILALVFVVIGLILIWIHRAIEGRLRSPSQG</sequence>
<accession>A0A832H3R2</accession>
<dbReference type="EMBL" id="DSRD01000620">
    <property type="protein sequence ID" value="HGW94587.1"/>
    <property type="molecule type" value="Genomic_DNA"/>
</dbReference>